<protein>
    <submittedName>
        <fullName evidence="1">Uncharacterized protein</fullName>
    </submittedName>
</protein>
<gene>
    <name evidence="1" type="ORF">KQX54_014471</name>
</gene>
<dbReference type="EMBL" id="JAHXZJ010001492">
    <property type="protein sequence ID" value="KAH0552723.1"/>
    <property type="molecule type" value="Genomic_DNA"/>
</dbReference>
<reference evidence="1 2" key="1">
    <citation type="journal article" date="2021" name="J. Hered.">
        <title>A chromosome-level genome assembly of the parasitoid wasp, Cotesia glomerata (Hymenoptera: Braconidae).</title>
        <authorList>
            <person name="Pinto B.J."/>
            <person name="Weis J.J."/>
            <person name="Gamble T."/>
            <person name="Ode P.J."/>
            <person name="Paul R."/>
            <person name="Zaspel J.M."/>
        </authorList>
    </citation>
    <scope>NUCLEOTIDE SEQUENCE [LARGE SCALE GENOMIC DNA]</scope>
    <source>
        <strain evidence="1">CgM1</strain>
    </source>
</reference>
<name>A0AAV7II66_COTGL</name>
<dbReference type="Proteomes" id="UP000826195">
    <property type="component" value="Unassembled WGS sequence"/>
</dbReference>
<proteinExistence type="predicted"/>
<evidence type="ECO:0000313" key="2">
    <source>
        <dbReference type="Proteomes" id="UP000826195"/>
    </source>
</evidence>
<sequence length="124" mass="13100">MAARWLLGDGLFGPVLARNSDGSNSEGNFGDKSSVKASLLRAAPRNSLDCRGGVSTAAVQVHLSVKKMDDKMCEASIPVLKKNVKDSSCDPINIESIKANCQGFHGISFVTSDESAISVCDKIL</sequence>
<keyword evidence="2" id="KW-1185">Reference proteome</keyword>
<dbReference type="AlphaFoldDB" id="A0AAV7II66"/>
<evidence type="ECO:0000313" key="1">
    <source>
        <dbReference type="EMBL" id="KAH0552723.1"/>
    </source>
</evidence>
<organism evidence="1 2">
    <name type="scientific">Cotesia glomerata</name>
    <name type="common">Lepidopteran parasitic wasp</name>
    <name type="synonym">Apanteles glomeratus</name>
    <dbReference type="NCBI Taxonomy" id="32391"/>
    <lineage>
        <taxon>Eukaryota</taxon>
        <taxon>Metazoa</taxon>
        <taxon>Ecdysozoa</taxon>
        <taxon>Arthropoda</taxon>
        <taxon>Hexapoda</taxon>
        <taxon>Insecta</taxon>
        <taxon>Pterygota</taxon>
        <taxon>Neoptera</taxon>
        <taxon>Endopterygota</taxon>
        <taxon>Hymenoptera</taxon>
        <taxon>Apocrita</taxon>
        <taxon>Ichneumonoidea</taxon>
        <taxon>Braconidae</taxon>
        <taxon>Microgastrinae</taxon>
        <taxon>Cotesia</taxon>
    </lineage>
</organism>
<comment type="caution">
    <text evidence="1">The sequence shown here is derived from an EMBL/GenBank/DDBJ whole genome shotgun (WGS) entry which is preliminary data.</text>
</comment>
<accession>A0AAV7II66</accession>